<reference evidence="1" key="1">
    <citation type="submission" date="2021-01" db="EMBL/GenBank/DDBJ databases">
        <title>Whole genome shotgun sequence of Virgisporangium aurantiacum NBRC 16421.</title>
        <authorList>
            <person name="Komaki H."/>
            <person name="Tamura T."/>
        </authorList>
    </citation>
    <scope>NUCLEOTIDE SEQUENCE</scope>
    <source>
        <strain evidence="1">NBRC 16421</strain>
    </source>
</reference>
<keyword evidence="2" id="KW-1185">Reference proteome</keyword>
<gene>
    <name evidence="1" type="ORF">Vau01_052190</name>
</gene>
<evidence type="ECO:0000313" key="1">
    <source>
        <dbReference type="EMBL" id="GIJ57703.1"/>
    </source>
</evidence>
<proteinExistence type="predicted"/>
<name>A0A8J4E1F3_9ACTN</name>
<dbReference type="EMBL" id="BOPG01000033">
    <property type="protein sequence ID" value="GIJ57703.1"/>
    <property type="molecule type" value="Genomic_DNA"/>
</dbReference>
<dbReference type="AlphaFoldDB" id="A0A8J4E1F3"/>
<dbReference type="Proteomes" id="UP000612585">
    <property type="component" value="Unassembled WGS sequence"/>
</dbReference>
<protein>
    <submittedName>
        <fullName evidence="1">Uncharacterized protein</fullName>
    </submittedName>
</protein>
<sequence length="91" mass="9710">MNSWVRRAPVRLGEAWLCAFGPNAGTARSIFTVLPVQSDPLTGPLAVRSSLLADAVKVVEQVSQSKVRPVDPRGRDQSLVSPVVAYGALEP</sequence>
<organism evidence="1 2">
    <name type="scientific">Virgisporangium aurantiacum</name>
    <dbReference type="NCBI Taxonomy" id="175570"/>
    <lineage>
        <taxon>Bacteria</taxon>
        <taxon>Bacillati</taxon>
        <taxon>Actinomycetota</taxon>
        <taxon>Actinomycetes</taxon>
        <taxon>Micromonosporales</taxon>
        <taxon>Micromonosporaceae</taxon>
        <taxon>Virgisporangium</taxon>
    </lineage>
</organism>
<accession>A0A8J4E1F3</accession>
<evidence type="ECO:0000313" key="2">
    <source>
        <dbReference type="Proteomes" id="UP000612585"/>
    </source>
</evidence>
<comment type="caution">
    <text evidence="1">The sequence shown here is derived from an EMBL/GenBank/DDBJ whole genome shotgun (WGS) entry which is preliminary data.</text>
</comment>